<evidence type="ECO:0000313" key="2">
    <source>
        <dbReference type="EMBL" id="KAG5186804.1"/>
    </source>
</evidence>
<dbReference type="AlphaFoldDB" id="A0A836CIJ3"/>
<accession>A0A836CIJ3</accession>
<proteinExistence type="predicted"/>
<dbReference type="Proteomes" id="UP000664859">
    <property type="component" value="Unassembled WGS sequence"/>
</dbReference>
<feature type="region of interest" description="Disordered" evidence="1">
    <location>
        <begin position="1"/>
        <end position="21"/>
    </location>
</feature>
<sequence>MQAGGGPRPDGATSAVAQQEPARDAAFALLQNRPGTANRNFNPNLQAAHTHTATDTPSTTRSPIEMLSVLLRNARGSAVGQLRASRVLAPGVIGTQQFVSSLHTTNRPFIAGASSVVLSGTTIDVIGMVGSRENFRDLRRITETEFNTMMQPFIKSQPGVVACDFDWVTWGLVEPKLQHQWTPRSYGVLQDAKTDDLSNLNIQNFQPSLSGPGVPDIADVAVTLQSTHMDTAVRRMMFSQRSTLFGQSNGNEVHALLPWLLFPSRDPKTGVLGATSDRVPPLLTSLVATGLVISKHAFASYWDANTTNCLGPQYVLTANIAAAAAKELGVPLVLACRPLHITALRMAEAIVTSSSDPVMMLRACLGHALASAHTSGDTTKHEEYYDVLTRKNPQLYKAFVTEHAAYTVEGLLHYMQSSERSMTCHGHADVHGRCPTEDDVKRSSASDPEQPPAGGTARVVLGGTIIDVVGVELNRKNVSKWQAMEDKELMQHFVRGQPGVVACDFDWTTADLANRHLEGLKPWSYMIWQDMNVNNTADLAPMIQHVQANPIDFADITDIAVTLDATQMDTALRRTMLSYFLELADHSSFKEVRTLLPWLMFPYRDPTTGALGDRVPPLATTLVAMGLVTSKHAFGSYWNASTTNCRGPESVLTAGFAGTIAQKIDVPVVAACRPLHITALRMAEAIVATSSDPMVMLRACLGHADAGALTSGDPVRHEETYYQALARSSPQLYKAFVTEHAAYTVECMLHYMQTYDIKRGCLLVGMRHKKAVNQYLKAKHRAQDVVFLADELPGL</sequence>
<comment type="caution">
    <text evidence="2">The sequence shown here is derived from an EMBL/GenBank/DDBJ whole genome shotgun (WGS) entry which is preliminary data.</text>
</comment>
<evidence type="ECO:0000256" key="1">
    <source>
        <dbReference type="SAM" id="MobiDB-lite"/>
    </source>
</evidence>
<keyword evidence="3" id="KW-1185">Reference proteome</keyword>
<feature type="compositionally biased region" description="Basic and acidic residues" evidence="1">
    <location>
        <begin position="434"/>
        <end position="444"/>
    </location>
</feature>
<gene>
    <name evidence="2" type="ORF">JKP88DRAFT_254325</name>
</gene>
<evidence type="ECO:0000313" key="3">
    <source>
        <dbReference type="Proteomes" id="UP000664859"/>
    </source>
</evidence>
<feature type="region of interest" description="Disordered" evidence="1">
    <location>
        <begin position="434"/>
        <end position="457"/>
    </location>
</feature>
<reference evidence="2" key="1">
    <citation type="submission" date="2021-02" db="EMBL/GenBank/DDBJ databases">
        <title>First Annotated Genome of the Yellow-green Alga Tribonema minus.</title>
        <authorList>
            <person name="Mahan K.M."/>
        </authorList>
    </citation>
    <scope>NUCLEOTIDE SEQUENCE</scope>
    <source>
        <strain evidence="2">UTEX B ZZ1240</strain>
    </source>
</reference>
<name>A0A836CIJ3_9STRA</name>
<dbReference type="EMBL" id="JAFCMP010000102">
    <property type="protein sequence ID" value="KAG5186804.1"/>
    <property type="molecule type" value="Genomic_DNA"/>
</dbReference>
<organism evidence="2 3">
    <name type="scientific">Tribonema minus</name>
    <dbReference type="NCBI Taxonomy" id="303371"/>
    <lineage>
        <taxon>Eukaryota</taxon>
        <taxon>Sar</taxon>
        <taxon>Stramenopiles</taxon>
        <taxon>Ochrophyta</taxon>
        <taxon>PX clade</taxon>
        <taxon>Xanthophyceae</taxon>
        <taxon>Tribonematales</taxon>
        <taxon>Tribonemataceae</taxon>
        <taxon>Tribonema</taxon>
    </lineage>
</organism>
<protein>
    <submittedName>
        <fullName evidence="2">Uncharacterized protein</fullName>
    </submittedName>
</protein>